<sequence>MTDTANVVAQTAPPGGGPAADDQTKVVAPAQVVDVALNAPPGGGNDAVIPPASTATPPVTPAVDAFKPVVADGDTEYTPTGDSRLDAAVHYFGNNLKLDLQSPEMVEASKGNFSYLEAKLEGMGAEAKDAKLYLQLAKDGLQAVQDGEKAKGEALVKTIHEAAGSPEAWNETKAYVQANLPQEQITVLNEVIGQGGIVATLLVSALRSQHMEHSGTVVGRDAVAPGVVAEPPKTYSFKSEPEWRQAYKALIAEHGIQGAAKQPEYQKLMAAFPQRR</sequence>
<evidence type="ECO:0000313" key="3">
    <source>
        <dbReference type="Proteomes" id="UP001164550"/>
    </source>
</evidence>
<reference evidence="2" key="1">
    <citation type="submission" date="2022-07" db="EMBL/GenBank/DDBJ databases">
        <title>Comparative analysis of new lytic phages for the biological control of phytopathogenic Xanthomonas spp.</title>
        <authorList>
            <person name="Domingo-Calap M.L."/>
            <person name="Bernabeu-Gimeno M."/>
            <person name="Aure C.M."/>
            <person name="Marco-Noales E."/>
            <person name="Domingo-Calap P."/>
        </authorList>
    </citation>
    <scope>NUCLEOTIDE SEQUENCE</scope>
</reference>
<dbReference type="Proteomes" id="UP001164550">
    <property type="component" value="Segment"/>
</dbReference>
<protein>
    <submittedName>
        <fullName evidence="2">Uncharacterized protein</fullName>
    </submittedName>
</protein>
<keyword evidence="3" id="KW-1185">Reference proteome</keyword>
<name>A0A9X9JN94_9CAUD</name>
<gene>
    <name evidence="2" type="ORF">IVIADoCa7_42</name>
</gene>
<proteinExistence type="predicted"/>
<evidence type="ECO:0000313" key="2">
    <source>
        <dbReference type="EMBL" id="UYA98868.1"/>
    </source>
</evidence>
<evidence type="ECO:0000256" key="1">
    <source>
        <dbReference type="SAM" id="MobiDB-lite"/>
    </source>
</evidence>
<organism evidence="2 3">
    <name type="scientific">Xanthomonas phage vB_Xar_IVIA-DoCa7</name>
    <dbReference type="NCBI Taxonomy" id="2975534"/>
    <lineage>
        <taxon>Viruses</taxon>
        <taxon>Duplodnaviria</taxon>
        <taxon>Heunggongvirae</taxon>
        <taxon>Uroviricota</taxon>
        <taxon>Caudoviricetes</taxon>
        <taxon>Autographivirales</taxon>
        <taxon>Autonotataviridae</taxon>
        <taxon>Paternavirus</taxon>
        <taxon>Paternavirus doca7</taxon>
    </lineage>
</organism>
<feature type="region of interest" description="Disordered" evidence="1">
    <location>
        <begin position="1"/>
        <end position="22"/>
    </location>
</feature>
<dbReference type="EMBL" id="ON932081">
    <property type="protein sequence ID" value="UYA98868.1"/>
    <property type="molecule type" value="Genomic_DNA"/>
</dbReference>
<accession>A0A9X9JN94</accession>